<evidence type="ECO:0000313" key="8">
    <source>
        <dbReference type="EMBL" id="KAJ3589160.1"/>
    </source>
</evidence>
<evidence type="ECO:0000256" key="5">
    <source>
        <dbReference type="ARBA" id="ARBA00023212"/>
    </source>
</evidence>
<sequence>MDISRQNHTKKGNKENAEPAHGSKPFNTRKGSKTLSSAPPHVKLAPGLYKGKVVQSKIGSIWKSSVVDAKDAAQKPTSKPSSAIVQRQRVNKVMKRRSLSVADLPGQADQKPKPARSNSVSNEPLPVPKQPVTGRPQTGLRSAATRPHTTRPGAPSSTRMGAVAKITETKVVGDKVNKPPVSSSLSRYRVHMESAEERRAKLADWLASKGKALKRPLPAKTTKVPLKPQVEPKSTIQCDPEPEPSQDPAASTAVVPVLSANLPRETVGLEDSASDTSSPLNMSTTQDLLDYSDTDLPVESQPRGNDIVINLCEALSALATTEDVVECIEDVKTESDSEEEEDETRQTEMMPRAEHASSMKYNVKTTPYLQSVKKGLQDEVHSSRKKLGIRDLKFVTPVRRSSRIHRNSSRLPPMVLDHDPCVSSLAELAQLDGDDYVNLYIHRKNPAFPEDPKSIF</sequence>
<dbReference type="Proteomes" id="UP001148018">
    <property type="component" value="Unassembled WGS sequence"/>
</dbReference>
<evidence type="ECO:0000256" key="4">
    <source>
        <dbReference type="ARBA" id="ARBA00022553"/>
    </source>
</evidence>
<dbReference type="AlphaFoldDB" id="A0A9Q0DLE4"/>
<keyword evidence="3" id="KW-0963">Cytoplasm</keyword>
<feature type="region of interest" description="Disordered" evidence="6">
    <location>
        <begin position="1"/>
        <end position="50"/>
    </location>
</feature>
<proteinExistence type="inferred from homology"/>
<name>A0A9Q0DLE4_9TELE</name>
<feature type="region of interest" description="Disordered" evidence="6">
    <location>
        <begin position="216"/>
        <end position="253"/>
    </location>
</feature>
<evidence type="ECO:0000259" key="7">
    <source>
        <dbReference type="Pfam" id="PF15297"/>
    </source>
</evidence>
<dbReference type="OrthoDB" id="9945093at2759"/>
<dbReference type="PANTHER" id="PTHR16076">
    <property type="entry name" value="CYTOSKELETON ASSOCIATED PROTEIN 2-RELATED"/>
    <property type="match status" value="1"/>
</dbReference>
<gene>
    <name evidence="8" type="ORF">NHX12_010008</name>
</gene>
<keyword evidence="9" id="KW-1185">Reference proteome</keyword>
<feature type="region of interest" description="Disordered" evidence="6">
    <location>
        <begin position="65"/>
        <end position="189"/>
    </location>
</feature>
<comment type="subcellular location">
    <subcellularLocation>
        <location evidence="1">Cytoplasm</location>
        <location evidence="1">Cytoskeleton</location>
    </subcellularLocation>
</comment>
<evidence type="ECO:0000256" key="3">
    <source>
        <dbReference type="ARBA" id="ARBA00022490"/>
    </source>
</evidence>
<dbReference type="GO" id="GO:0015630">
    <property type="term" value="C:microtubule cytoskeleton"/>
    <property type="evidence" value="ECO:0007669"/>
    <property type="project" value="TreeGrafter"/>
</dbReference>
<evidence type="ECO:0000313" key="9">
    <source>
        <dbReference type="Proteomes" id="UP001148018"/>
    </source>
</evidence>
<protein>
    <recommendedName>
        <fullName evidence="7">Cytoskeleton-associated protein 2 C-terminal domain-containing protein</fullName>
    </recommendedName>
</protein>
<feature type="domain" description="Cytoskeleton-associated protein 2 C-terminal" evidence="7">
    <location>
        <begin position="327"/>
        <end position="447"/>
    </location>
</feature>
<dbReference type="PANTHER" id="PTHR16076:SF8">
    <property type="entry name" value="CYTOSKELETON-ASSOCIATED PROTEIN 2"/>
    <property type="match status" value="1"/>
</dbReference>
<accession>A0A9Q0DLE4</accession>
<comment type="caution">
    <text evidence="8">The sequence shown here is derived from an EMBL/GenBank/DDBJ whole genome shotgun (WGS) entry which is preliminary data.</text>
</comment>
<dbReference type="InterPro" id="IPR026165">
    <property type="entry name" value="CKAP2_fam"/>
</dbReference>
<feature type="compositionally biased region" description="Basic and acidic residues" evidence="6">
    <location>
        <begin position="167"/>
        <end position="177"/>
    </location>
</feature>
<feature type="compositionally biased region" description="Polar residues" evidence="6">
    <location>
        <begin position="75"/>
        <end position="85"/>
    </location>
</feature>
<keyword evidence="4" id="KW-0597">Phosphoprotein</keyword>
<evidence type="ECO:0000256" key="2">
    <source>
        <dbReference type="ARBA" id="ARBA00009468"/>
    </source>
</evidence>
<comment type="similarity">
    <text evidence="2">Belongs to the CKAP2 family.</text>
</comment>
<keyword evidence="5" id="KW-0206">Cytoskeleton</keyword>
<reference evidence="8" key="1">
    <citation type="submission" date="2022-07" db="EMBL/GenBank/DDBJ databases">
        <title>Chromosome-level genome of Muraenolepis orangiensis.</title>
        <authorList>
            <person name="Kim J."/>
        </authorList>
    </citation>
    <scope>NUCLEOTIDE SEQUENCE</scope>
    <source>
        <strain evidence="8">KU_S4_2022</strain>
        <tissue evidence="8">Muscle</tissue>
    </source>
</reference>
<evidence type="ECO:0000256" key="6">
    <source>
        <dbReference type="SAM" id="MobiDB-lite"/>
    </source>
</evidence>
<evidence type="ECO:0000256" key="1">
    <source>
        <dbReference type="ARBA" id="ARBA00004245"/>
    </source>
</evidence>
<feature type="region of interest" description="Disordered" evidence="6">
    <location>
        <begin position="331"/>
        <end position="355"/>
    </location>
</feature>
<feature type="compositionally biased region" description="Basic residues" evidence="6">
    <location>
        <begin position="89"/>
        <end position="98"/>
    </location>
</feature>
<organism evidence="8 9">
    <name type="scientific">Muraenolepis orangiensis</name>
    <name type="common">Patagonian moray cod</name>
    <dbReference type="NCBI Taxonomy" id="630683"/>
    <lineage>
        <taxon>Eukaryota</taxon>
        <taxon>Metazoa</taxon>
        <taxon>Chordata</taxon>
        <taxon>Craniata</taxon>
        <taxon>Vertebrata</taxon>
        <taxon>Euteleostomi</taxon>
        <taxon>Actinopterygii</taxon>
        <taxon>Neopterygii</taxon>
        <taxon>Teleostei</taxon>
        <taxon>Neoteleostei</taxon>
        <taxon>Acanthomorphata</taxon>
        <taxon>Zeiogadaria</taxon>
        <taxon>Gadariae</taxon>
        <taxon>Gadiformes</taxon>
        <taxon>Muraenolepidoidei</taxon>
        <taxon>Muraenolepididae</taxon>
        <taxon>Muraenolepis</taxon>
    </lineage>
</organism>
<dbReference type="EMBL" id="JANIIK010000115">
    <property type="protein sequence ID" value="KAJ3589160.1"/>
    <property type="molecule type" value="Genomic_DNA"/>
</dbReference>
<dbReference type="GO" id="GO:0007026">
    <property type="term" value="P:negative regulation of microtubule depolymerization"/>
    <property type="evidence" value="ECO:0007669"/>
    <property type="project" value="TreeGrafter"/>
</dbReference>
<dbReference type="InterPro" id="IPR029197">
    <property type="entry name" value="CKAP2_C"/>
</dbReference>
<dbReference type="Pfam" id="PF15297">
    <property type="entry name" value="CKAP2_C"/>
    <property type="match status" value="1"/>
</dbReference>